<organism evidence="1 2">
    <name type="scientific">Candidatus Harrisonbacteria bacterium RIFCSPLOWO2_01_FULL_40_28</name>
    <dbReference type="NCBI Taxonomy" id="1798406"/>
    <lineage>
        <taxon>Bacteria</taxon>
        <taxon>Candidatus Harrisoniibacteriota</taxon>
    </lineage>
</organism>
<evidence type="ECO:0000313" key="2">
    <source>
        <dbReference type="Proteomes" id="UP000178517"/>
    </source>
</evidence>
<accession>A0A1G1ZN97</accession>
<dbReference type="Proteomes" id="UP000178517">
    <property type="component" value="Unassembled WGS sequence"/>
</dbReference>
<dbReference type="AlphaFoldDB" id="A0A1G1ZN97"/>
<sequence>MIYLIGGVAGMRKTSIITPCFRARKLVYHNSTNDIRASTNYLLTELAYDITKNKYEIKSLPSAKL</sequence>
<name>A0A1G1ZN97_9BACT</name>
<protein>
    <submittedName>
        <fullName evidence="1">Uncharacterized protein</fullName>
    </submittedName>
</protein>
<evidence type="ECO:0000313" key="1">
    <source>
        <dbReference type="EMBL" id="OGY65240.1"/>
    </source>
</evidence>
<comment type="caution">
    <text evidence="1">The sequence shown here is derived from an EMBL/GenBank/DDBJ whole genome shotgun (WGS) entry which is preliminary data.</text>
</comment>
<reference evidence="1 2" key="1">
    <citation type="journal article" date="2016" name="Nat. Commun.">
        <title>Thousands of microbial genomes shed light on interconnected biogeochemical processes in an aquifer system.</title>
        <authorList>
            <person name="Anantharaman K."/>
            <person name="Brown C.T."/>
            <person name="Hug L.A."/>
            <person name="Sharon I."/>
            <person name="Castelle C.J."/>
            <person name="Probst A.J."/>
            <person name="Thomas B.C."/>
            <person name="Singh A."/>
            <person name="Wilkins M.J."/>
            <person name="Karaoz U."/>
            <person name="Brodie E.L."/>
            <person name="Williams K.H."/>
            <person name="Hubbard S.S."/>
            <person name="Banfield J.F."/>
        </authorList>
    </citation>
    <scope>NUCLEOTIDE SEQUENCE [LARGE SCALE GENOMIC DNA]</scope>
</reference>
<gene>
    <name evidence="1" type="ORF">A3A04_02125</name>
</gene>
<proteinExistence type="predicted"/>
<dbReference type="EMBL" id="MHJI01000021">
    <property type="protein sequence ID" value="OGY65240.1"/>
    <property type="molecule type" value="Genomic_DNA"/>
</dbReference>